<evidence type="ECO:0000313" key="2">
    <source>
        <dbReference type="Proteomes" id="UP000196573"/>
    </source>
</evidence>
<sequence>MPSYDSTVMLLTSNTDLDVQDAEQLVEHYPELGDDEWVKVVSAAQRDQDPFRVAAKLAKKLEDQIDEYEENRKYGSRW</sequence>
<gene>
    <name evidence="1" type="ORF">EHSB41UT_00285</name>
</gene>
<organism evidence="1 2">
    <name type="scientific">Parendozoicomonas haliclonae</name>
    <dbReference type="NCBI Taxonomy" id="1960125"/>
    <lineage>
        <taxon>Bacteria</taxon>
        <taxon>Pseudomonadati</taxon>
        <taxon>Pseudomonadota</taxon>
        <taxon>Gammaproteobacteria</taxon>
        <taxon>Oceanospirillales</taxon>
        <taxon>Endozoicomonadaceae</taxon>
        <taxon>Parendozoicomonas</taxon>
    </lineage>
</organism>
<dbReference type="RefSeq" id="WP_087106166.1">
    <property type="nucleotide sequence ID" value="NZ_CBCSCN010000004.1"/>
</dbReference>
<dbReference type="Proteomes" id="UP000196573">
    <property type="component" value="Unassembled WGS sequence"/>
</dbReference>
<keyword evidence="2" id="KW-1185">Reference proteome</keyword>
<protein>
    <submittedName>
        <fullName evidence="1">Uncharacterized protein</fullName>
    </submittedName>
</protein>
<dbReference type="AlphaFoldDB" id="A0A1X7AEK7"/>
<accession>A0A1X7AEK7</accession>
<name>A0A1X7AEK7_9GAMM</name>
<dbReference type="EMBL" id="FWPT01000001">
    <property type="protein sequence ID" value="SMA33458.1"/>
    <property type="molecule type" value="Genomic_DNA"/>
</dbReference>
<reference evidence="1 2" key="1">
    <citation type="submission" date="2017-03" db="EMBL/GenBank/DDBJ databases">
        <authorList>
            <person name="Afonso C.L."/>
            <person name="Miller P.J."/>
            <person name="Scott M.A."/>
            <person name="Spackman E."/>
            <person name="Goraichik I."/>
            <person name="Dimitrov K.M."/>
            <person name="Suarez D.L."/>
            <person name="Swayne D.E."/>
        </authorList>
    </citation>
    <scope>NUCLEOTIDE SEQUENCE [LARGE SCALE GENOMIC DNA]</scope>
    <source>
        <strain evidence="1">SB41UT1</strain>
    </source>
</reference>
<proteinExistence type="predicted"/>
<evidence type="ECO:0000313" key="1">
    <source>
        <dbReference type="EMBL" id="SMA33458.1"/>
    </source>
</evidence>